<dbReference type="AlphaFoldDB" id="A0A061EUK9"/>
<accession>A0A061EUK9</accession>
<gene>
    <name evidence="2" type="ORF">TCM_022400</name>
</gene>
<dbReference type="Gramene" id="EOY08087">
    <property type="protein sequence ID" value="EOY08087"/>
    <property type="gene ID" value="TCM_022400"/>
</dbReference>
<feature type="region of interest" description="Disordered" evidence="1">
    <location>
        <begin position="1"/>
        <end position="22"/>
    </location>
</feature>
<dbReference type="InParanoid" id="A0A061EUK9"/>
<proteinExistence type="predicted"/>
<sequence>MTQVQSKNEEKDKNTEKERRQSHWCGTLTTANTFFAHELTLEAWCGWSEMKGNSDDNPAFNLSSLPFMHVSLYKARINSACNL</sequence>
<evidence type="ECO:0000256" key="1">
    <source>
        <dbReference type="SAM" id="MobiDB-lite"/>
    </source>
</evidence>
<feature type="compositionally biased region" description="Basic and acidic residues" evidence="1">
    <location>
        <begin position="7"/>
        <end position="21"/>
    </location>
</feature>
<name>A0A061EUK9_THECC</name>
<dbReference type="HOGENOM" id="CLU_2547169_0_0_1"/>
<organism evidence="2 3">
    <name type="scientific">Theobroma cacao</name>
    <name type="common">Cacao</name>
    <name type="synonym">Cocoa</name>
    <dbReference type="NCBI Taxonomy" id="3641"/>
    <lineage>
        <taxon>Eukaryota</taxon>
        <taxon>Viridiplantae</taxon>
        <taxon>Streptophyta</taxon>
        <taxon>Embryophyta</taxon>
        <taxon>Tracheophyta</taxon>
        <taxon>Spermatophyta</taxon>
        <taxon>Magnoliopsida</taxon>
        <taxon>eudicotyledons</taxon>
        <taxon>Gunneridae</taxon>
        <taxon>Pentapetalae</taxon>
        <taxon>rosids</taxon>
        <taxon>malvids</taxon>
        <taxon>Malvales</taxon>
        <taxon>Malvaceae</taxon>
        <taxon>Byttnerioideae</taxon>
        <taxon>Theobroma</taxon>
    </lineage>
</organism>
<protein>
    <submittedName>
        <fullName evidence="2">Uncharacterized protein</fullName>
    </submittedName>
</protein>
<dbReference type="EMBL" id="CM001883">
    <property type="protein sequence ID" value="EOY08087.1"/>
    <property type="molecule type" value="Genomic_DNA"/>
</dbReference>
<keyword evidence="3" id="KW-1185">Reference proteome</keyword>
<evidence type="ECO:0000313" key="2">
    <source>
        <dbReference type="EMBL" id="EOY08087.1"/>
    </source>
</evidence>
<reference evidence="2 3" key="1">
    <citation type="journal article" date="2013" name="Genome Biol.">
        <title>The genome sequence of the most widely cultivated cacao type and its use to identify candidate genes regulating pod color.</title>
        <authorList>
            <person name="Motamayor J.C."/>
            <person name="Mockaitis K."/>
            <person name="Schmutz J."/>
            <person name="Haiminen N."/>
            <person name="Iii D.L."/>
            <person name="Cornejo O."/>
            <person name="Findley S.D."/>
            <person name="Zheng P."/>
            <person name="Utro F."/>
            <person name="Royaert S."/>
            <person name="Saski C."/>
            <person name="Jenkins J."/>
            <person name="Podicheti R."/>
            <person name="Zhao M."/>
            <person name="Scheffler B.E."/>
            <person name="Stack J.C."/>
            <person name="Feltus F.A."/>
            <person name="Mustiga G.M."/>
            <person name="Amores F."/>
            <person name="Phillips W."/>
            <person name="Marelli J.P."/>
            <person name="May G.D."/>
            <person name="Shapiro H."/>
            <person name="Ma J."/>
            <person name="Bustamante C.D."/>
            <person name="Schnell R.J."/>
            <person name="Main D."/>
            <person name="Gilbert D."/>
            <person name="Parida L."/>
            <person name="Kuhn D.N."/>
        </authorList>
    </citation>
    <scope>NUCLEOTIDE SEQUENCE [LARGE SCALE GENOMIC DNA]</scope>
    <source>
        <strain evidence="3">cv. Matina 1-6</strain>
    </source>
</reference>
<evidence type="ECO:0000313" key="3">
    <source>
        <dbReference type="Proteomes" id="UP000026915"/>
    </source>
</evidence>
<dbReference type="Proteomes" id="UP000026915">
    <property type="component" value="Chromosome 5"/>
</dbReference>